<dbReference type="PANTHER" id="PTHR43395">
    <property type="entry name" value="SENSOR HISTIDINE KINASE CHEA"/>
    <property type="match status" value="1"/>
</dbReference>
<dbReference type="PROSITE" id="PS50109">
    <property type="entry name" value="HIS_KIN"/>
    <property type="match status" value="1"/>
</dbReference>
<dbReference type="InterPro" id="IPR010808">
    <property type="entry name" value="CheA_P2-bd"/>
</dbReference>
<evidence type="ECO:0000256" key="5">
    <source>
        <dbReference type="ARBA" id="ARBA00022553"/>
    </source>
</evidence>
<keyword evidence="17" id="KW-1185">Reference proteome</keyword>
<evidence type="ECO:0000256" key="4">
    <source>
        <dbReference type="ARBA" id="ARBA00022500"/>
    </source>
</evidence>
<dbReference type="SMART" id="SM00260">
    <property type="entry name" value="CheW"/>
    <property type="match status" value="1"/>
</dbReference>
<dbReference type="SUPFAM" id="SSF47226">
    <property type="entry name" value="Histidine-containing phosphotransfer domain, HPT domain"/>
    <property type="match status" value="1"/>
</dbReference>
<feature type="domain" description="Histidine kinase" evidence="13">
    <location>
        <begin position="312"/>
        <end position="558"/>
    </location>
</feature>
<dbReference type="InterPro" id="IPR036641">
    <property type="entry name" value="HPT_dom_sf"/>
</dbReference>
<dbReference type="InterPro" id="IPR035891">
    <property type="entry name" value="CheY-binding_CheA"/>
</dbReference>
<dbReference type="AlphaFoldDB" id="R4KDV9"/>
<dbReference type="InterPro" id="IPR036890">
    <property type="entry name" value="HATPase_C_sf"/>
</dbReference>
<gene>
    <name evidence="16" type="ORF">Clopa_2972</name>
</gene>
<dbReference type="InterPro" id="IPR005467">
    <property type="entry name" value="His_kinase_dom"/>
</dbReference>
<dbReference type="SMART" id="SM00073">
    <property type="entry name" value="HPT"/>
    <property type="match status" value="1"/>
</dbReference>
<evidence type="ECO:0000313" key="16">
    <source>
        <dbReference type="EMBL" id="AGK97805.1"/>
    </source>
</evidence>
<organism evidence="16 17">
    <name type="scientific">Clostridium pasteurianum BC1</name>
    <dbReference type="NCBI Taxonomy" id="86416"/>
    <lineage>
        <taxon>Bacteria</taxon>
        <taxon>Bacillati</taxon>
        <taxon>Bacillota</taxon>
        <taxon>Clostridia</taxon>
        <taxon>Eubacteriales</taxon>
        <taxon>Clostridiaceae</taxon>
        <taxon>Clostridium</taxon>
    </lineage>
</organism>
<dbReference type="STRING" id="86416.Clopa_2972"/>
<dbReference type="SUPFAM" id="SSF47384">
    <property type="entry name" value="Homodimeric domain of signal transducing histidine kinase"/>
    <property type="match status" value="1"/>
</dbReference>
<dbReference type="EMBL" id="CP003261">
    <property type="protein sequence ID" value="AGK97805.1"/>
    <property type="molecule type" value="Genomic_DNA"/>
</dbReference>
<dbReference type="InterPro" id="IPR002545">
    <property type="entry name" value="CheW-lke_dom"/>
</dbReference>
<dbReference type="KEGG" id="cpas:Clopa_2972"/>
<dbReference type="Gene3D" id="3.30.70.1110">
    <property type="entry name" value="Histidine kinase CheA-like, P2 response regulator-binding domain"/>
    <property type="match status" value="1"/>
</dbReference>
<evidence type="ECO:0000256" key="6">
    <source>
        <dbReference type="ARBA" id="ARBA00022679"/>
    </source>
</evidence>
<dbReference type="HOGENOM" id="CLU_000650_3_6_9"/>
<dbReference type="Pfam" id="PF01584">
    <property type="entry name" value="CheW"/>
    <property type="match status" value="1"/>
</dbReference>
<dbReference type="PROSITE" id="PS50851">
    <property type="entry name" value="CHEW"/>
    <property type="match status" value="1"/>
</dbReference>
<dbReference type="GO" id="GO:0005524">
    <property type="term" value="F:ATP binding"/>
    <property type="evidence" value="ECO:0007669"/>
    <property type="project" value="UniProtKB-KW"/>
</dbReference>
<dbReference type="RefSeq" id="WP_015616097.1">
    <property type="nucleotide sequence ID" value="NC_021182.1"/>
</dbReference>
<dbReference type="eggNOG" id="COG0643">
    <property type="taxonomic scope" value="Bacteria"/>
</dbReference>
<feature type="domain" description="HPt" evidence="15">
    <location>
        <begin position="1"/>
        <end position="103"/>
    </location>
</feature>
<evidence type="ECO:0000259" key="13">
    <source>
        <dbReference type="PROSITE" id="PS50109"/>
    </source>
</evidence>
<feature type="compositionally biased region" description="Basic and acidic residues" evidence="12">
    <location>
        <begin position="134"/>
        <end position="159"/>
    </location>
</feature>
<dbReference type="InterPro" id="IPR004358">
    <property type="entry name" value="Sig_transdc_His_kin-like_C"/>
</dbReference>
<dbReference type="InterPro" id="IPR004105">
    <property type="entry name" value="CheA-like_dim"/>
</dbReference>
<keyword evidence="10" id="KW-0902">Two-component regulatory system</keyword>
<dbReference type="Pfam" id="PF02518">
    <property type="entry name" value="HATPase_c"/>
    <property type="match status" value="1"/>
</dbReference>
<dbReference type="PRINTS" id="PR00344">
    <property type="entry name" value="BCTRLSENSOR"/>
</dbReference>
<sequence>MDTSQYLSMFLEESMDNLQRLNEVLLQLEQEPEDVDKLNEIFRVAHTIKGMAATMGFNRMAELTHKMEDVLSEFRNGELKVTQKVVTVLFKCLDTLEKMVDNISNGEEEEIPVGDIIDKLEDISKNAMNSSEEISAKELQQEDKLNGEEEKASKDNREDSKIQLNEYDANVIKQALDKGYNALAITIMLSETTLLKSARSFLIFKSLEESGEIIKSIPGTEDLESENFDFEIQLVYITGSSKEDTKKILEDISEIDEIEITNVDANNIKDYYNDYRVEKLVEKVEVKAAQPQAKTKVSIENTQKKPAENHKKVHQSVRVDLERLDKFLNMVSELVINRTRLEQISSNYKLTELNETIEQVARTTNDLQDLVMKIRMLPLDTVFNRFPRMVRDLSVELDKEMELIIEGQDTELDRTVIDEIGEPLIHLIRNAADHGIESKEERISKGKDAVGKIRLIAYQEGTKAVIKVQDDGAGIDVEKVRAKAEKVGINTAGMSENDIKNLIFAQGFSTNETVTDISGRGVGMDVVKTKISALGGTVDTSSEQGEGSTFIIKLPLTLQIITALLVKVGEENLAISLNYIDSVIDYKEGDIKRTNNKEVIVYRGKVLPIIRVNKRLGLPKTNKDKVYIVIVNVGEKSAGLLVDSLQGQQDIVIKPLGKTLKQLKEYIGATILGDGFVTLILDVAAFV</sequence>
<dbReference type="InterPro" id="IPR008207">
    <property type="entry name" value="Sig_transdc_His_kin_Hpt_dom"/>
</dbReference>
<dbReference type="PROSITE" id="PS50894">
    <property type="entry name" value="HPT"/>
    <property type="match status" value="1"/>
</dbReference>
<evidence type="ECO:0000313" key="17">
    <source>
        <dbReference type="Proteomes" id="UP000013523"/>
    </source>
</evidence>
<dbReference type="CDD" id="cd00731">
    <property type="entry name" value="CheA_reg"/>
    <property type="match status" value="1"/>
</dbReference>
<dbReference type="PATRIC" id="fig|86416.3.peg.2957"/>
<feature type="modified residue" description="Phosphohistidine" evidence="11">
    <location>
        <position position="46"/>
    </location>
</feature>
<evidence type="ECO:0000256" key="12">
    <source>
        <dbReference type="SAM" id="MobiDB-lite"/>
    </source>
</evidence>
<dbReference type="SUPFAM" id="SSF55052">
    <property type="entry name" value="CheY-binding domain of CheA"/>
    <property type="match status" value="1"/>
</dbReference>
<dbReference type="Gene3D" id="3.30.565.10">
    <property type="entry name" value="Histidine kinase-like ATPase, C-terminal domain"/>
    <property type="match status" value="1"/>
</dbReference>
<dbReference type="OrthoDB" id="9803176at2"/>
<dbReference type="PANTHER" id="PTHR43395:SF1">
    <property type="entry name" value="CHEMOTAXIS PROTEIN CHEA"/>
    <property type="match status" value="1"/>
</dbReference>
<keyword evidence="5 11" id="KW-0597">Phosphoprotein</keyword>
<keyword evidence="7" id="KW-0547">Nucleotide-binding</keyword>
<dbReference type="Pfam" id="PF02895">
    <property type="entry name" value="H-kinase_dim"/>
    <property type="match status" value="1"/>
</dbReference>
<dbReference type="InterPro" id="IPR036097">
    <property type="entry name" value="HisK_dim/P_sf"/>
</dbReference>
<keyword evidence="4" id="KW-0145">Chemotaxis</keyword>
<evidence type="ECO:0000259" key="15">
    <source>
        <dbReference type="PROSITE" id="PS50894"/>
    </source>
</evidence>
<evidence type="ECO:0000256" key="1">
    <source>
        <dbReference type="ARBA" id="ARBA00000085"/>
    </source>
</evidence>
<name>R4KDV9_CLOPA</name>
<dbReference type="CDD" id="cd00088">
    <property type="entry name" value="HPT"/>
    <property type="match status" value="1"/>
</dbReference>
<comment type="catalytic activity">
    <reaction evidence="1">
        <text>ATP + protein L-histidine = ADP + protein N-phospho-L-histidine.</text>
        <dbReference type="EC" id="2.7.13.3"/>
    </reaction>
</comment>
<dbReference type="Gene3D" id="1.10.287.560">
    <property type="entry name" value="Histidine kinase CheA-like, homodimeric domain"/>
    <property type="match status" value="1"/>
</dbReference>
<feature type="domain" description="CheW-like" evidence="14">
    <location>
        <begin position="560"/>
        <end position="687"/>
    </location>
</feature>
<feature type="region of interest" description="Disordered" evidence="12">
    <location>
        <begin position="132"/>
        <end position="159"/>
    </location>
</feature>
<evidence type="ECO:0000256" key="7">
    <source>
        <dbReference type="ARBA" id="ARBA00022741"/>
    </source>
</evidence>
<reference evidence="16 17" key="1">
    <citation type="submission" date="2012-01" db="EMBL/GenBank/DDBJ databases">
        <title>Complete sequence of chromosome of Clostridium pasteurianum BC1.</title>
        <authorList>
            <consortium name="US DOE Joint Genome Institute"/>
            <person name="Lucas S."/>
            <person name="Han J."/>
            <person name="Lapidus A."/>
            <person name="Cheng J.-F."/>
            <person name="Goodwin L."/>
            <person name="Pitluck S."/>
            <person name="Peters L."/>
            <person name="Mikhailova N."/>
            <person name="Teshima H."/>
            <person name="Detter J.C."/>
            <person name="Han C."/>
            <person name="Tapia R."/>
            <person name="Land M."/>
            <person name="Hauser L."/>
            <person name="Kyrpides N."/>
            <person name="Ivanova N."/>
            <person name="Pagani I."/>
            <person name="Dunn J."/>
            <person name="Taghavi S."/>
            <person name="Francis A."/>
            <person name="van der Lelie D."/>
            <person name="Woyke T."/>
        </authorList>
    </citation>
    <scope>NUCLEOTIDE SEQUENCE [LARGE SCALE GENOMIC DNA]</scope>
    <source>
        <strain evidence="16 17">BC1</strain>
    </source>
</reference>
<keyword evidence="8 16" id="KW-0418">Kinase</keyword>
<keyword evidence="6" id="KW-0808">Transferase</keyword>
<protein>
    <recommendedName>
        <fullName evidence="3">Chemotaxis protein CheA</fullName>
        <ecNumber evidence="2">2.7.13.3</ecNumber>
    </recommendedName>
</protein>
<evidence type="ECO:0000256" key="11">
    <source>
        <dbReference type="PROSITE-ProRule" id="PRU00110"/>
    </source>
</evidence>
<dbReference type="InterPro" id="IPR003594">
    <property type="entry name" value="HATPase_dom"/>
</dbReference>
<evidence type="ECO:0000256" key="9">
    <source>
        <dbReference type="ARBA" id="ARBA00022840"/>
    </source>
</evidence>
<dbReference type="Gene3D" id="2.30.30.40">
    <property type="entry name" value="SH3 Domains"/>
    <property type="match status" value="1"/>
</dbReference>
<dbReference type="InterPro" id="IPR037006">
    <property type="entry name" value="CheA-like_homodim_sf"/>
</dbReference>
<dbReference type="Pfam" id="PF01627">
    <property type="entry name" value="Hpt"/>
    <property type="match status" value="1"/>
</dbReference>
<dbReference type="SUPFAM" id="SSF50341">
    <property type="entry name" value="CheW-like"/>
    <property type="match status" value="1"/>
</dbReference>
<evidence type="ECO:0000259" key="14">
    <source>
        <dbReference type="PROSITE" id="PS50851"/>
    </source>
</evidence>
<dbReference type="InterPro" id="IPR051315">
    <property type="entry name" value="Bact_Chemotaxis_CheA"/>
</dbReference>
<dbReference type="CDD" id="cd16916">
    <property type="entry name" value="HATPase_CheA-like"/>
    <property type="match status" value="1"/>
</dbReference>
<dbReference type="Pfam" id="PF07194">
    <property type="entry name" value="P2"/>
    <property type="match status" value="1"/>
</dbReference>
<evidence type="ECO:0000256" key="3">
    <source>
        <dbReference type="ARBA" id="ARBA00021495"/>
    </source>
</evidence>
<dbReference type="InterPro" id="IPR037052">
    <property type="entry name" value="CheA-like_P2_sf"/>
</dbReference>
<dbReference type="GO" id="GO:0005737">
    <property type="term" value="C:cytoplasm"/>
    <property type="evidence" value="ECO:0007669"/>
    <property type="project" value="InterPro"/>
</dbReference>
<dbReference type="Proteomes" id="UP000013523">
    <property type="component" value="Chromosome"/>
</dbReference>
<accession>R4KDV9</accession>
<dbReference type="Gene3D" id="1.20.120.160">
    <property type="entry name" value="HPT domain"/>
    <property type="match status" value="1"/>
</dbReference>
<dbReference type="SMART" id="SM00387">
    <property type="entry name" value="HATPase_c"/>
    <property type="match status" value="1"/>
</dbReference>
<proteinExistence type="predicted"/>
<dbReference type="GO" id="GO:0000155">
    <property type="term" value="F:phosphorelay sensor kinase activity"/>
    <property type="evidence" value="ECO:0007669"/>
    <property type="project" value="InterPro"/>
</dbReference>
<dbReference type="FunFam" id="3.30.565.10:FF:000016">
    <property type="entry name" value="Chemotaxis protein CheA, putative"/>
    <property type="match status" value="1"/>
</dbReference>
<keyword evidence="9" id="KW-0067">ATP-binding</keyword>
<dbReference type="SMART" id="SM01231">
    <property type="entry name" value="H-kinase_dim"/>
    <property type="match status" value="1"/>
</dbReference>
<evidence type="ECO:0000256" key="10">
    <source>
        <dbReference type="ARBA" id="ARBA00023012"/>
    </source>
</evidence>
<evidence type="ECO:0000256" key="2">
    <source>
        <dbReference type="ARBA" id="ARBA00012438"/>
    </source>
</evidence>
<dbReference type="GO" id="GO:0006935">
    <property type="term" value="P:chemotaxis"/>
    <property type="evidence" value="ECO:0007669"/>
    <property type="project" value="UniProtKB-KW"/>
</dbReference>
<evidence type="ECO:0000256" key="8">
    <source>
        <dbReference type="ARBA" id="ARBA00022777"/>
    </source>
</evidence>
<dbReference type="InterPro" id="IPR036061">
    <property type="entry name" value="CheW-like_dom_sf"/>
</dbReference>
<dbReference type="eggNOG" id="COG2198">
    <property type="taxonomic scope" value="Bacteria"/>
</dbReference>
<dbReference type="SUPFAM" id="SSF55874">
    <property type="entry name" value="ATPase domain of HSP90 chaperone/DNA topoisomerase II/histidine kinase"/>
    <property type="match status" value="1"/>
</dbReference>
<dbReference type="EC" id="2.7.13.3" evidence="2"/>